<dbReference type="PROSITE" id="PS00893">
    <property type="entry name" value="NUDIX_BOX"/>
    <property type="match status" value="1"/>
</dbReference>
<dbReference type="Gene3D" id="3.90.79.10">
    <property type="entry name" value="Nucleoside Triphosphate Pyrophosphohydrolase"/>
    <property type="match status" value="1"/>
</dbReference>
<accession>A0A5D0NUX2</accession>
<proteinExistence type="predicted"/>
<dbReference type="Proteomes" id="UP000323380">
    <property type="component" value="Unassembled WGS sequence"/>
</dbReference>
<evidence type="ECO:0000259" key="3">
    <source>
        <dbReference type="PROSITE" id="PS51462"/>
    </source>
</evidence>
<name>A0A5D0NUX2_9ACTN</name>
<comment type="caution">
    <text evidence="4">The sequence shown here is derived from an EMBL/GenBank/DDBJ whole genome shotgun (WGS) entry which is preliminary data.</text>
</comment>
<evidence type="ECO:0000256" key="2">
    <source>
        <dbReference type="ARBA" id="ARBA00022801"/>
    </source>
</evidence>
<keyword evidence="5" id="KW-1185">Reference proteome</keyword>
<protein>
    <submittedName>
        <fullName evidence="4">NUDIX hydrolase</fullName>
    </submittedName>
</protein>
<dbReference type="AlphaFoldDB" id="A0A5D0NUX2"/>
<evidence type="ECO:0000313" key="5">
    <source>
        <dbReference type="Proteomes" id="UP000323380"/>
    </source>
</evidence>
<dbReference type="PANTHER" id="PTHR11839:SF18">
    <property type="entry name" value="NUDIX HYDROLASE DOMAIN-CONTAINING PROTEIN"/>
    <property type="match status" value="1"/>
</dbReference>
<dbReference type="STRING" id="1220554.GCA_001552135_03718"/>
<comment type="cofactor">
    <cofactor evidence="1">
        <name>Mg(2+)</name>
        <dbReference type="ChEBI" id="CHEBI:18420"/>
    </cofactor>
</comment>
<dbReference type="InterPro" id="IPR020084">
    <property type="entry name" value="NUDIX_hydrolase_CS"/>
</dbReference>
<dbReference type="GO" id="GO:0016787">
    <property type="term" value="F:hydrolase activity"/>
    <property type="evidence" value="ECO:0007669"/>
    <property type="project" value="UniProtKB-KW"/>
</dbReference>
<evidence type="ECO:0000313" key="4">
    <source>
        <dbReference type="EMBL" id="TYB47861.1"/>
    </source>
</evidence>
<feature type="domain" description="Nudix hydrolase" evidence="3">
    <location>
        <begin position="41"/>
        <end position="169"/>
    </location>
</feature>
<dbReference type="InterPro" id="IPR015797">
    <property type="entry name" value="NUDIX_hydrolase-like_dom_sf"/>
</dbReference>
<dbReference type="Pfam" id="PF00293">
    <property type="entry name" value="NUDIX"/>
    <property type="match status" value="1"/>
</dbReference>
<reference evidence="4 5" key="1">
    <citation type="submission" date="2019-08" db="EMBL/GenBank/DDBJ databases">
        <title>Actinomadura sp. nov. CYP1-5 isolated from mountain soil.</title>
        <authorList>
            <person name="Songsumanus A."/>
            <person name="Kuncharoen N."/>
            <person name="Kudo T."/>
            <person name="Yuki M."/>
            <person name="Igarashi Y."/>
            <person name="Tanasupawat S."/>
        </authorList>
    </citation>
    <scope>NUCLEOTIDE SEQUENCE [LARGE SCALE GENOMIC DNA]</scope>
    <source>
        <strain evidence="4 5">JCM 14158</strain>
    </source>
</reference>
<dbReference type="PANTHER" id="PTHR11839">
    <property type="entry name" value="UDP/ADP-SUGAR PYROPHOSPHATASE"/>
    <property type="match status" value="1"/>
</dbReference>
<dbReference type="PROSITE" id="PS51462">
    <property type="entry name" value="NUDIX"/>
    <property type="match status" value="1"/>
</dbReference>
<gene>
    <name evidence="4" type="ORF">FXF69_00970</name>
</gene>
<dbReference type="GO" id="GO:0019693">
    <property type="term" value="P:ribose phosphate metabolic process"/>
    <property type="evidence" value="ECO:0007669"/>
    <property type="project" value="TreeGrafter"/>
</dbReference>
<dbReference type="EMBL" id="VSFG01000001">
    <property type="protein sequence ID" value="TYB47861.1"/>
    <property type="molecule type" value="Genomic_DNA"/>
</dbReference>
<dbReference type="SUPFAM" id="SSF55811">
    <property type="entry name" value="Nudix"/>
    <property type="match status" value="1"/>
</dbReference>
<sequence length="177" mass="19856">MSASLRWREMSRRTVFEKHGRGIDQVVFEMPDGRTEEFYIKSGRATAAVVALTAEHRVIVARQFRPGPQEFLYELPGGFVGPGEDPRHAVERELLEETGYRGDVSFVARCHVDAYSSVARHCFVATNCVKIAEPALEDNEYVEVGLHSVTSFRQLLRNGRMSDSEAGYLGLDHLGLL</sequence>
<dbReference type="CDD" id="cd03424">
    <property type="entry name" value="NUDIX_ADPRase_Nudt5_UGPPase_Nudt14"/>
    <property type="match status" value="1"/>
</dbReference>
<evidence type="ECO:0000256" key="1">
    <source>
        <dbReference type="ARBA" id="ARBA00001946"/>
    </source>
</evidence>
<dbReference type="InterPro" id="IPR000086">
    <property type="entry name" value="NUDIX_hydrolase_dom"/>
</dbReference>
<keyword evidence="2 4" id="KW-0378">Hydrolase</keyword>
<dbReference type="GO" id="GO:0006753">
    <property type="term" value="P:nucleoside phosphate metabolic process"/>
    <property type="evidence" value="ECO:0007669"/>
    <property type="project" value="TreeGrafter"/>
</dbReference>
<organism evidence="4 5">
    <name type="scientific">Actinomadura chibensis</name>
    <dbReference type="NCBI Taxonomy" id="392828"/>
    <lineage>
        <taxon>Bacteria</taxon>
        <taxon>Bacillati</taxon>
        <taxon>Actinomycetota</taxon>
        <taxon>Actinomycetes</taxon>
        <taxon>Streptosporangiales</taxon>
        <taxon>Thermomonosporaceae</taxon>
        <taxon>Actinomadura</taxon>
    </lineage>
</organism>